<dbReference type="AlphaFoldDB" id="A0AAV1RKU0"/>
<dbReference type="EMBL" id="CAWUPB010001010">
    <property type="protein sequence ID" value="CAK7337264.1"/>
    <property type="molecule type" value="Genomic_DNA"/>
</dbReference>
<protein>
    <submittedName>
        <fullName evidence="1">Uncharacterized protein</fullName>
    </submittedName>
</protein>
<reference evidence="1 2" key="1">
    <citation type="submission" date="2024-01" db="EMBL/GenBank/DDBJ databases">
        <authorList>
            <person name="Waweru B."/>
        </authorList>
    </citation>
    <scope>NUCLEOTIDE SEQUENCE [LARGE SCALE GENOMIC DNA]</scope>
</reference>
<proteinExistence type="predicted"/>
<name>A0AAV1RKU0_9ROSI</name>
<comment type="caution">
    <text evidence="1">The sequence shown here is derived from an EMBL/GenBank/DDBJ whole genome shotgun (WGS) entry which is preliminary data.</text>
</comment>
<dbReference type="Proteomes" id="UP001314170">
    <property type="component" value="Unassembled WGS sequence"/>
</dbReference>
<sequence>MEKSLTARSYEKGFRPVDDYRFLKSVINHFSHPHPLRYTSMIDGLSKACFAHEGPILGCFTYGDPMYKCDCM</sequence>
<evidence type="ECO:0000313" key="2">
    <source>
        <dbReference type="Proteomes" id="UP001314170"/>
    </source>
</evidence>
<evidence type="ECO:0000313" key="1">
    <source>
        <dbReference type="EMBL" id="CAK7337264.1"/>
    </source>
</evidence>
<keyword evidence="2" id="KW-1185">Reference proteome</keyword>
<gene>
    <name evidence="1" type="ORF">DCAF_LOCUS12291</name>
</gene>
<organism evidence="1 2">
    <name type="scientific">Dovyalis caffra</name>
    <dbReference type="NCBI Taxonomy" id="77055"/>
    <lineage>
        <taxon>Eukaryota</taxon>
        <taxon>Viridiplantae</taxon>
        <taxon>Streptophyta</taxon>
        <taxon>Embryophyta</taxon>
        <taxon>Tracheophyta</taxon>
        <taxon>Spermatophyta</taxon>
        <taxon>Magnoliopsida</taxon>
        <taxon>eudicotyledons</taxon>
        <taxon>Gunneridae</taxon>
        <taxon>Pentapetalae</taxon>
        <taxon>rosids</taxon>
        <taxon>fabids</taxon>
        <taxon>Malpighiales</taxon>
        <taxon>Salicaceae</taxon>
        <taxon>Flacourtieae</taxon>
        <taxon>Dovyalis</taxon>
    </lineage>
</organism>
<accession>A0AAV1RKU0</accession>